<dbReference type="InterPro" id="IPR005182">
    <property type="entry name" value="YdbS-like_PH"/>
</dbReference>
<feature type="transmembrane region" description="Helical" evidence="2">
    <location>
        <begin position="112"/>
        <end position="131"/>
    </location>
</feature>
<dbReference type="InterPro" id="IPR054839">
    <property type="entry name" value="puhB_PGC"/>
</dbReference>
<dbReference type="Pfam" id="PF03703">
    <property type="entry name" value="bPH_2"/>
    <property type="match status" value="1"/>
</dbReference>
<gene>
    <name evidence="4" type="primary">puhB</name>
    <name evidence="4" type="ORF">ABC977_17935</name>
</gene>
<keyword evidence="2" id="KW-0472">Membrane</keyword>
<keyword evidence="2" id="KW-1133">Transmembrane helix</keyword>
<evidence type="ECO:0000313" key="5">
    <source>
        <dbReference type="Proteomes" id="UP001564408"/>
    </source>
</evidence>
<comment type="caution">
    <text evidence="4">The sequence shown here is derived from an EMBL/GenBank/DDBJ whole genome shotgun (WGS) entry which is preliminary data.</text>
</comment>
<protein>
    <submittedName>
        <fullName evidence="4">Photosynthetic complex putative assembly protein PuhB</fullName>
    </submittedName>
</protein>
<accession>A0ABV4BP56</accession>
<reference evidence="4 5" key="1">
    <citation type="submission" date="2024-05" db="EMBL/GenBank/DDBJ databases">
        <title>Genome Sequence and Characterization of the New Strain Purple Sulfur Bacterium of Genus Thioalkalicoccus.</title>
        <authorList>
            <person name="Bryantseva I.A."/>
            <person name="Kyndt J.A."/>
            <person name="Imhoff J.F."/>
        </authorList>
    </citation>
    <scope>NUCLEOTIDE SEQUENCE [LARGE SCALE GENOMIC DNA]</scope>
    <source>
        <strain evidence="4 5">Um2</strain>
    </source>
</reference>
<organism evidence="4 5">
    <name type="scientific">Thioalkalicoccus limnaeus</name>
    <dbReference type="NCBI Taxonomy" id="120681"/>
    <lineage>
        <taxon>Bacteria</taxon>
        <taxon>Pseudomonadati</taxon>
        <taxon>Pseudomonadota</taxon>
        <taxon>Gammaproteobacteria</taxon>
        <taxon>Chromatiales</taxon>
        <taxon>Chromatiaceae</taxon>
        <taxon>Thioalkalicoccus</taxon>
    </lineage>
</organism>
<name>A0ABV4BP56_9GAMM</name>
<dbReference type="RefSeq" id="WP_369668654.1">
    <property type="nucleotide sequence ID" value="NZ_JBDKXB010000064.1"/>
</dbReference>
<dbReference type="NCBIfam" id="NF040894">
    <property type="entry name" value="puhB_PGC"/>
    <property type="match status" value="1"/>
</dbReference>
<evidence type="ECO:0000259" key="3">
    <source>
        <dbReference type="Pfam" id="PF03703"/>
    </source>
</evidence>
<feature type="transmembrane region" description="Helical" evidence="2">
    <location>
        <begin position="78"/>
        <end position="100"/>
    </location>
</feature>
<feature type="domain" description="YdbS-like PH" evidence="3">
    <location>
        <begin position="103"/>
        <end position="189"/>
    </location>
</feature>
<evidence type="ECO:0000256" key="1">
    <source>
        <dbReference type="SAM" id="MobiDB-lite"/>
    </source>
</evidence>
<proteinExistence type="predicted"/>
<feature type="non-terminal residue" evidence="4">
    <location>
        <position position="1"/>
    </location>
</feature>
<sequence>GGRLYMSDDFEIEPMRGLPDVLPAGEKIIWQGAPSWGALAVRAYQARKVAIYFVLLFLFYFIPPLVRDGNFVEALENGYAILLLGLVPVGFLVLTGWLAAHVTIYTITTRRIVMRIGIVFSIHVNIPFKVITSADLRTFRRGNGDISLTVSGDQQTSYLVLWPHVRPWHFRPVQPMLRGLPEAAKVAEILGKALQDAAEEEPLTAPEAGQPVLEGRETGSVAAARS</sequence>
<keyword evidence="2" id="KW-0812">Transmembrane</keyword>
<dbReference type="Proteomes" id="UP001564408">
    <property type="component" value="Unassembled WGS sequence"/>
</dbReference>
<evidence type="ECO:0000313" key="4">
    <source>
        <dbReference type="EMBL" id="MEY6434275.1"/>
    </source>
</evidence>
<keyword evidence="5" id="KW-1185">Reference proteome</keyword>
<evidence type="ECO:0000256" key="2">
    <source>
        <dbReference type="SAM" id="Phobius"/>
    </source>
</evidence>
<dbReference type="EMBL" id="JBDKXB010000064">
    <property type="protein sequence ID" value="MEY6434275.1"/>
    <property type="molecule type" value="Genomic_DNA"/>
</dbReference>
<feature type="transmembrane region" description="Helical" evidence="2">
    <location>
        <begin position="49"/>
        <end position="66"/>
    </location>
</feature>
<feature type="region of interest" description="Disordered" evidence="1">
    <location>
        <begin position="198"/>
        <end position="226"/>
    </location>
</feature>